<dbReference type="Proteomes" id="UP000596660">
    <property type="component" value="Unplaced"/>
</dbReference>
<name>A0A803LVD8_CHEQI</name>
<feature type="chain" id="PRO_5030916773" evidence="1">
    <location>
        <begin position="21"/>
        <end position="80"/>
    </location>
</feature>
<keyword evidence="1" id="KW-0732">Signal</keyword>
<reference evidence="2" key="1">
    <citation type="journal article" date="2017" name="Nature">
        <title>The genome of Chenopodium quinoa.</title>
        <authorList>
            <person name="Jarvis D.E."/>
            <person name="Ho Y.S."/>
            <person name="Lightfoot D.J."/>
            <person name="Schmoeckel S.M."/>
            <person name="Li B."/>
            <person name="Borm T.J.A."/>
            <person name="Ohyanagi H."/>
            <person name="Mineta K."/>
            <person name="Michell C.T."/>
            <person name="Saber N."/>
            <person name="Kharbatia N.M."/>
            <person name="Rupper R.R."/>
            <person name="Sharp A.R."/>
            <person name="Dally N."/>
            <person name="Boughton B.A."/>
            <person name="Woo Y.H."/>
            <person name="Gao G."/>
            <person name="Schijlen E.G.W.M."/>
            <person name="Guo X."/>
            <person name="Momin A.A."/>
            <person name="Negrao S."/>
            <person name="Al-Babili S."/>
            <person name="Gehring C."/>
            <person name="Roessner U."/>
            <person name="Jung C."/>
            <person name="Murphy K."/>
            <person name="Arold S.T."/>
            <person name="Gojobori T."/>
            <person name="van der Linden C.G."/>
            <person name="van Loo E.N."/>
            <person name="Jellen E.N."/>
            <person name="Maughan P.J."/>
            <person name="Tester M."/>
        </authorList>
    </citation>
    <scope>NUCLEOTIDE SEQUENCE [LARGE SCALE GENOMIC DNA]</scope>
    <source>
        <strain evidence="2">cv. PI 614886</strain>
    </source>
</reference>
<evidence type="ECO:0000313" key="3">
    <source>
        <dbReference type="Proteomes" id="UP000596660"/>
    </source>
</evidence>
<evidence type="ECO:0000256" key="1">
    <source>
        <dbReference type="SAM" id="SignalP"/>
    </source>
</evidence>
<evidence type="ECO:0000313" key="2">
    <source>
        <dbReference type="EnsemblPlants" id="AUR62019439-RA:cds"/>
    </source>
</evidence>
<feature type="signal peptide" evidence="1">
    <location>
        <begin position="1"/>
        <end position="20"/>
    </location>
</feature>
<protein>
    <submittedName>
        <fullName evidence="2">Uncharacterized protein</fullName>
    </submittedName>
</protein>
<reference evidence="2" key="2">
    <citation type="submission" date="2021-03" db="UniProtKB">
        <authorList>
            <consortium name="EnsemblPlants"/>
        </authorList>
    </citation>
    <scope>IDENTIFICATION</scope>
</reference>
<dbReference type="Gramene" id="AUR62019439-RA">
    <property type="protein sequence ID" value="AUR62019439-RA:cds"/>
    <property type="gene ID" value="AUR62019439"/>
</dbReference>
<dbReference type="AlphaFoldDB" id="A0A803LVD8"/>
<sequence length="80" mass="8969">MAFKLWLVVVLLALVIGTESYSSFDDSTWGMSRSLASNGDGDLPIMRTCNGRLGDCIGDEEDEVIDTSDEDRRQLRGRRR</sequence>
<keyword evidence="3" id="KW-1185">Reference proteome</keyword>
<accession>A0A803LVD8</accession>
<organism evidence="2 3">
    <name type="scientific">Chenopodium quinoa</name>
    <name type="common">Quinoa</name>
    <dbReference type="NCBI Taxonomy" id="63459"/>
    <lineage>
        <taxon>Eukaryota</taxon>
        <taxon>Viridiplantae</taxon>
        <taxon>Streptophyta</taxon>
        <taxon>Embryophyta</taxon>
        <taxon>Tracheophyta</taxon>
        <taxon>Spermatophyta</taxon>
        <taxon>Magnoliopsida</taxon>
        <taxon>eudicotyledons</taxon>
        <taxon>Gunneridae</taxon>
        <taxon>Pentapetalae</taxon>
        <taxon>Caryophyllales</taxon>
        <taxon>Chenopodiaceae</taxon>
        <taxon>Chenopodioideae</taxon>
        <taxon>Atripliceae</taxon>
        <taxon>Chenopodium</taxon>
    </lineage>
</organism>
<proteinExistence type="predicted"/>
<dbReference type="EnsemblPlants" id="AUR62019439-RA">
    <property type="protein sequence ID" value="AUR62019439-RA:cds"/>
    <property type="gene ID" value="AUR62019439"/>
</dbReference>